<keyword evidence="1" id="KW-0479">Metal-binding</keyword>
<evidence type="ECO:0000313" key="4">
    <source>
        <dbReference type="Proteomes" id="UP000247810"/>
    </source>
</evidence>
<keyword evidence="4" id="KW-1185">Reference proteome</keyword>
<dbReference type="OrthoDB" id="4462805at2759"/>
<organism evidence="3 4">
    <name type="scientific">Aspergillus ellipticus CBS 707.79</name>
    <dbReference type="NCBI Taxonomy" id="1448320"/>
    <lineage>
        <taxon>Eukaryota</taxon>
        <taxon>Fungi</taxon>
        <taxon>Dikarya</taxon>
        <taxon>Ascomycota</taxon>
        <taxon>Pezizomycotina</taxon>
        <taxon>Eurotiomycetes</taxon>
        <taxon>Eurotiomycetidae</taxon>
        <taxon>Eurotiales</taxon>
        <taxon>Aspergillaceae</taxon>
        <taxon>Aspergillus</taxon>
        <taxon>Aspergillus subgen. Circumdati</taxon>
    </lineage>
</organism>
<gene>
    <name evidence="3" type="ORF">BO71DRAFT_369477</name>
</gene>
<protein>
    <recommendedName>
        <fullName evidence="2">C2H2-type domain-containing protein</fullName>
    </recommendedName>
</protein>
<accession>A0A319DNF5</accession>
<dbReference type="VEuPathDB" id="FungiDB:BO71DRAFT_369477"/>
<keyword evidence="1" id="KW-0863">Zinc-finger</keyword>
<evidence type="ECO:0000313" key="3">
    <source>
        <dbReference type="EMBL" id="PYH99190.1"/>
    </source>
</evidence>
<dbReference type="EMBL" id="KZ825804">
    <property type="protein sequence ID" value="PYH99190.1"/>
    <property type="molecule type" value="Genomic_DNA"/>
</dbReference>
<sequence length="300" mass="33725">MSSLQRQFNTQKAVLRQSTIKYLCPECLRGFPRPDTLYRHFQDVNDEAHKGLRSRKDDYNQFYSCYQKCLGASIPSKCLPKPPHCFELQYVIEHYGKDLDNGASTTSNHVSPNFRTRPVFLDESVQPVPIYYDRQARGYSHRPLHDASTSSPSGIIIECLQSFEHLQELHDAIVESSICGFISQMDNWLSGTLPRVKDASSDSGIIVPSIDIDIPLIPLRDLIYEGIGKYSLVRTSKDVITPHNIIKAVYTVLRIESSGLIGDSRVTVGKSIWVEHQTTLSKGLILLVSIAPIYTVGQKA</sequence>
<feature type="domain" description="C2H2-type" evidence="2">
    <location>
        <begin position="22"/>
        <end position="54"/>
    </location>
</feature>
<evidence type="ECO:0000256" key="1">
    <source>
        <dbReference type="PROSITE-ProRule" id="PRU00042"/>
    </source>
</evidence>
<keyword evidence="1" id="KW-0862">Zinc</keyword>
<dbReference type="AlphaFoldDB" id="A0A319DNF5"/>
<reference evidence="3 4" key="1">
    <citation type="submission" date="2018-02" db="EMBL/GenBank/DDBJ databases">
        <title>The genomes of Aspergillus section Nigri reveals drivers in fungal speciation.</title>
        <authorList>
            <consortium name="DOE Joint Genome Institute"/>
            <person name="Vesth T.C."/>
            <person name="Nybo J."/>
            <person name="Theobald S."/>
            <person name="Brandl J."/>
            <person name="Frisvad J.C."/>
            <person name="Nielsen K.F."/>
            <person name="Lyhne E.K."/>
            <person name="Kogle M.E."/>
            <person name="Kuo A."/>
            <person name="Riley R."/>
            <person name="Clum A."/>
            <person name="Nolan M."/>
            <person name="Lipzen A."/>
            <person name="Salamov A."/>
            <person name="Henrissat B."/>
            <person name="Wiebenga A."/>
            <person name="De vries R.P."/>
            <person name="Grigoriev I.V."/>
            <person name="Mortensen U.H."/>
            <person name="Andersen M.R."/>
            <person name="Baker S.E."/>
        </authorList>
    </citation>
    <scope>NUCLEOTIDE SEQUENCE [LARGE SCALE GENOMIC DNA]</scope>
    <source>
        <strain evidence="3 4">CBS 707.79</strain>
    </source>
</reference>
<evidence type="ECO:0000259" key="2">
    <source>
        <dbReference type="PROSITE" id="PS50157"/>
    </source>
</evidence>
<dbReference type="PROSITE" id="PS50157">
    <property type="entry name" value="ZINC_FINGER_C2H2_2"/>
    <property type="match status" value="1"/>
</dbReference>
<dbReference type="STRING" id="1448320.A0A319DNF5"/>
<dbReference type="InterPro" id="IPR013087">
    <property type="entry name" value="Znf_C2H2_type"/>
</dbReference>
<name>A0A319DNF5_9EURO</name>
<proteinExistence type="predicted"/>
<dbReference type="Proteomes" id="UP000247810">
    <property type="component" value="Unassembled WGS sequence"/>
</dbReference>
<dbReference type="GO" id="GO:0008270">
    <property type="term" value="F:zinc ion binding"/>
    <property type="evidence" value="ECO:0007669"/>
    <property type="project" value="UniProtKB-KW"/>
</dbReference>